<evidence type="ECO:0000313" key="1">
    <source>
        <dbReference type="EMBL" id="PKR50772.1"/>
    </source>
</evidence>
<comment type="caution">
    <text evidence="1">The sequence shown here is derived from an EMBL/GenBank/DDBJ whole genome shotgun (WGS) entry which is preliminary data.</text>
</comment>
<evidence type="ECO:0000313" key="2">
    <source>
        <dbReference type="Proteomes" id="UP000233597"/>
    </source>
</evidence>
<organism evidence="1 2">
    <name type="scientific">Thalassospira marina</name>
    <dbReference type="NCBI Taxonomy" id="2048283"/>
    <lineage>
        <taxon>Bacteria</taxon>
        <taxon>Pseudomonadati</taxon>
        <taxon>Pseudomonadota</taxon>
        <taxon>Alphaproteobacteria</taxon>
        <taxon>Rhodospirillales</taxon>
        <taxon>Thalassospiraceae</taxon>
        <taxon>Thalassospira</taxon>
    </lineage>
</organism>
<dbReference type="InterPro" id="IPR053734">
    <property type="entry name" value="Phage_Head-Tail_Connect_sf"/>
</dbReference>
<dbReference type="RefSeq" id="WP_101269889.1">
    <property type="nucleotide sequence ID" value="NZ_NWTK01000015.1"/>
</dbReference>
<sequence length="106" mass="11589">MIDFDRFLNQPVASAFGQAATVRHQNGQVSEIDKFDYRQNAHSGDLGGDADVQFFDYTGEFRAGAVPVRQGDFIDVAGLTFTVDTVDPDDTGWVSVGLMKGEVRNV</sequence>
<reference evidence="1 2" key="1">
    <citation type="submission" date="2017-09" db="EMBL/GenBank/DDBJ databases">
        <title>Biodiversity and function of Thalassospira species in the particle-attached aromatic-hydrocarbon-degrading consortia from the surface seawater of the South China Sea.</title>
        <authorList>
            <person name="Dong C."/>
            <person name="Liu R."/>
            <person name="Shao Z."/>
        </authorList>
    </citation>
    <scope>NUCLEOTIDE SEQUENCE [LARGE SCALE GENOMIC DNA]</scope>
    <source>
        <strain evidence="1 2">CSC1P2</strain>
    </source>
</reference>
<dbReference type="InterPro" id="IPR008018">
    <property type="entry name" value="Phage_tail_attach_FII"/>
</dbReference>
<protein>
    <submittedName>
        <fullName evidence="1">Uncharacterized protein</fullName>
    </submittedName>
</protein>
<dbReference type="EMBL" id="NWTK01000015">
    <property type="protein sequence ID" value="PKR50772.1"/>
    <property type="molecule type" value="Genomic_DNA"/>
</dbReference>
<dbReference type="Pfam" id="PF05354">
    <property type="entry name" value="Phage_attach"/>
    <property type="match status" value="1"/>
</dbReference>
<dbReference type="GO" id="GO:0019068">
    <property type="term" value="P:virion assembly"/>
    <property type="evidence" value="ECO:0007669"/>
    <property type="project" value="InterPro"/>
</dbReference>
<dbReference type="Gene3D" id="2.40.10.180">
    <property type="entry name" value="Phage tail proteins"/>
    <property type="match status" value="1"/>
</dbReference>
<dbReference type="AlphaFoldDB" id="A0A2N3KJN6"/>
<dbReference type="OrthoDB" id="7365144at2"/>
<gene>
    <name evidence="1" type="ORF">COO20_20255</name>
</gene>
<dbReference type="Proteomes" id="UP000233597">
    <property type="component" value="Unassembled WGS sequence"/>
</dbReference>
<name>A0A2N3KJN6_9PROT</name>
<proteinExistence type="predicted"/>
<accession>A0A2N3KJN6</accession>